<keyword evidence="5 8" id="KW-0812">Transmembrane</keyword>
<dbReference type="InterPro" id="IPR050297">
    <property type="entry name" value="LipidA_mod_glycosyltrf_83"/>
</dbReference>
<comment type="subcellular location">
    <subcellularLocation>
        <location evidence="1">Cell membrane</location>
        <topology evidence="1">Multi-pass membrane protein</topology>
    </subcellularLocation>
</comment>
<reference evidence="9 10" key="1">
    <citation type="submission" date="2016-02" db="EMBL/GenBank/DDBJ databases">
        <title>Complete genome sequencing and analysis of ATSB10, Dyella thiooxydans isolated from rhizosphere soil of sunflower (Helianthus annuus L.).</title>
        <authorList>
            <person name="Lee Y."/>
            <person name="Hwangbo K."/>
            <person name="Chung H."/>
            <person name="Yoo J."/>
            <person name="Kim K.Y."/>
            <person name="Sa T.M."/>
            <person name="Um Y."/>
            <person name="Madhaiyan M."/>
        </authorList>
    </citation>
    <scope>NUCLEOTIDE SEQUENCE [LARGE SCALE GENOMIC DNA]</scope>
    <source>
        <strain evidence="9 10">ATSB10</strain>
    </source>
</reference>
<dbReference type="RefSeq" id="WP_063672557.1">
    <property type="nucleotide sequence ID" value="NZ_CP014841.1"/>
</dbReference>
<dbReference type="PATRIC" id="fig|445710.3.peg.2103"/>
<dbReference type="GO" id="GO:0009103">
    <property type="term" value="P:lipopolysaccharide biosynthetic process"/>
    <property type="evidence" value="ECO:0007669"/>
    <property type="project" value="UniProtKB-ARBA"/>
</dbReference>
<keyword evidence="6 8" id="KW-1133">Transmembrane helix</keyword>
<gene>
    <name evidence="9" type="ORF">ATSB10_21050</name>
</gene>
<dbReference type="Proteomes" id="UP000077255">
    <property type="component" value="Chromosome"/>
</dbReference>
<evidence type="ECO:0000256" key="8">
    <source>
        <dbReference type="SAM" id="Phobius"/>
    </source>
</evidence>
<keyword evidence="4" id="KW-0808">Transferase</keyword>
<dbReference type="KEGG" id="dtx:ATSB10_21050"/>
<keyword evidence="2" id="KW-1003">Cell membrane</keyword>
<organism evidence="9 10">
    <name type="scientific">Dyella thiooxydans</name>
    <dbReference type="NCBI Taxonomy" id="445710"/>
    <lineage>
        <taxon>Bacteria</taxon>
        <taxon>Pseudomonadati</taxon>
        <taxon>Pseudomonadota</taxon>
        <taxon>Gammaproteobacteria</taxon>
        <taxon>Lysobacterales</taxon>
        <taxon>Rhodanobacteraceae</taxon>
        <taxon>Dyella</taxon>
    </lineage>
</organism>
<keyword evidence="10" id="KW-1185">Reference proteome</keyword>
<evidence type="ECO:0000256" key="2">
    <source>
        <dbReference type="ARBA" id="ARBA00022475"/>
    </source>
</evidence>
<dbReference type="PANTHER" id="PTHR33908">
    <property type="entry name" value="MANNOSYLTRANSFERASE YKCB-RELATED"/>
    <property type="match status" value="1"/>
</dbReference>
<proteinExistence type="predicted"/>
<evidence type="ECO:0000313" key="9">
    <source>
        <dbReference type="EMBL" id="AND69559.1"/>
    </source>
</evidence>
<feature type="transmembrane region" description="Helical" evidence="8">
    <location>
        <begin position="419"/>
        <end position="441"/>
    </location>
</feature>
<sequence>MRDPVLTEAGTDNAGLSHRTWWLAVTAIGLCALLIRWYYLSHAMVDHPIRGDASQYYAYAWNLVHHGTFSMAPPGSGQVLPDSFRDPGYPAFLAVWMQASTDANSWYWHVLASQGAMGALTVVLLVNAARGWLPDRWLVAAGLLMAIWPHNVSINGYLLTETLYGFLCALAFVLLRLALRSASVGWMTAAGLTFGLAALTNAVLVPFAILLAIYMAIRKLSPRRLTMTLALSALLIPACWSARNMQLPADASSSGRALINLVQGSRPDYHSSFRAMADGDPGGLRTYRAIQHEADVAAANPREGLSRIGTRMAGAPMHYLRWYLSKPALLWDWSIRIGQGDIYVYPTYASPFLRNPALRILASLCWALNPLLMLLALVGCISLLWRGARKCPASQAAALLLVYVTLVHSILQAEPRYAIPYRGFEILLAGLGLHVIIHWLLRQRRGDTAPAARGSREDPGEAARGD</sequence>
<feature type="transmembrane region" description="Helical" evidence="8">
    <location>
        <begin position="191"/>
        <end position="217"/>
    </location>
</feature>
<keyword evidence="3" id="KW-0328">Glycosyltransferase</keyword>
<evidence type="ECO:0000256" key="1">
    <source>
        <dbReference type="ARBA" id="ARBA00004651"/>
    </source>
</evidence>
<dbReference type="PANTHER" id="PTHR33908:SF11">
    <property type="entry name" value="MEMBRANE PROTEIN"/>
    <property type="match status" value="1"/>
</dbReference>
<feature type="transmembrane region" description="Helical" evidence="8">
    <location>
        <begin position="106"/>
        <end position="126"/>
    </location>
</feature>
<feature type="transmembrane region" description="Helical" evidence="8">
    <location>
        <begin position="396"/>
        <end position="413"/>
    </location>
</feature>
<evidence type="ECO:0000256" key="5">
    <source>
        <dbReference type="ARBA" id="ARBA00022692"/>
    </source>
</evidence>
<dbReference type="OrthoDB" id="5724033at2"/>
<accession>A0A161J7L2</accession>
<dbReference type="AlphaFoldDB" id="A0A161J7L2"/>
<evidence type="ECO:0000256" key="3">
    <source>
        <dbReference type="ARBA" id="ARBA00022676"/>
    </source>
</evidence>
<dbReference type="GO" id="GO:0005886">
    <property type="term" value="C:plasma membrane"/>
    <property type="evidence" value="ECO:0007669"/>
    <property type="project" value="UniProtKB-SubCell"/>
</dbReference>
<dbReference type="STRING" id="445710.ATSB10_21050"/>
<protein>
    <recommendedName>
        <fullName evidence="11">Glycosyltransferase RgtA/B/C/D-like domain-containing protein</fullName>
    </recommendedName>
</protein>
<evidence type="ECO:0008006" key="11">
    <source>
        <dbReference type="Google" id="ProtNLM"/>
    </source>
</evidence>
<dbReference type="GO" id="GO:0016763">
    <property type="term" value="F:pentosyltransferase activity"/>
    <property type="evidence" value="ECO:0007669"/>
    <property type="project" value="TreeGrafter"/>
</dbReference>
<evidence type="ECO:0000256" key="7">
    <source>
        <dbReference type="ARBA" id="ARBA00023136"/>
    </source>
</evidence>
<evidence type="ECO:0000256" key="6">
    <source>
        <dbReference type="ARBA" id="ARBA00022989"/>
    </source>
</evidence>
<evidence type="ECO:0000256" key="4">
    <source>
        <dbReference type="ARBA" id="ARBA00022679"/>
    </source>
</evidence>
<feature type="transmembrane region" description="Helical" evidence="8">
    <location>
        <begin position="21"/>
        <end position="39"/>
    </location>
</feature>
<feature type="transmembrane region" description="Helical" evidence="8">
    <location>
        <begin position="360"/>
        <end position="384"/>
    </location>
</feature>
<dbReference type="EMBL" id="CP014841">
    <property type="protein sequence ID" value="AND69559.1"/>
    <property type="molecule type" value="Genomic_DNA"/>
</dbReference>
<evidence type="ECO:0000313" key="10">
    <source>
        <dbReference type="Proteomes" id="UP000077255"/>
    </source>
</evidence>
<name>A0A161J7L2_9GAMM</name>
<feature type="transmembrane region" description="Helical" evidence="8">
    <location>
        <begin position="163"/>
        <end position="179"/>
    </location>
</feature>
<keyword evidence="7 8" id="KW-0472">Membrane</keyword>